<dbReference type="PANTHER" id="PTHR30149:SF0">
    <property type="entry name" value="HYDROGENASE MATURATION FACTOR HYPD"/>
    <property type="match status" value="1"/>
</dbReference>
<evidence type="ECO:0000313" key="4">
    <source>
        <dbReference type="EMBL" id="BDD88530.1"/>
    </source>
</evidence>
<gene>
    <name evidence="4" type="ORF">DPPLL_28950</name>
</gene>
<reference evidence="4 5" key="1">
    <citation type="submission" date="2022-01" db="EMBL/GenBank/DDBJ databases">
        <title>Desulfofustis limnae sp. nov., a novel mesophilic sulfate-reducing bacterium isolated from marsh soil.</title>
        <authorList>
            <person name="Watanabe M."/>
            <person name="Takahashi A."/>
            <person name="Kojima H."/>
            <person name="Fukui M."/>
        </authorList>
    </citation>
    <scope>NUCLEOTIDE SEQUENCE [LARGE SCALE GENOMIC DNA]</scope>
    <source>
        <strain evidence="4 5">PPLL</strain>
    </source>
</reference>
<comment type="similarity">
    <text evidence="1">Belongs to the HypD family.</text>
</comment>
<keyword evidence="2" id="KW-0479">Metal-binding</keyword>
<dbReference type="InterPro" id="IPR002780">
    <property type="entry name" value="Hyd_form_HypD"/>
</dbReference>
<name>A0ABM7WC55_9BACT</name>
<dbReference type="PIRSF" id="PIRSF005622">
    <property type="entry name" value="Hydrgn_mat_hypD"/>
    <property type="match status" value="1"/>
</dbReference>
<protein>
    <submittedName>
        <fullName evidence="4">Hydrogenase formation protein HypD</fullName>
    </submittedName>
</protein>
<evidence type="ECO:0000256" key="3">
    <source>
        <dbReference type="ARBA" id="ARBA00023004"/>
    </source>
</evidence>
<dbReference type="RefSeq" id="WP_284151884.1">
    <property type="nucleotide sequence ID" value="NZ_AP025516.1"/>
</dbReference>
<evidence type="ECO:0000313" key="5">
    <source>
        <dbReference type="Proteomes" id="UP000830055"/>
    </source>
</evidence>
<dbReference type="EMBL" id="AP025516">
    <property type="protein sequence ID" value="BDD88530.1"/>
    <property type="molecule type" value="Genomic_DNA"/>
</dbReference>
<evidence type="ECO:0000256" key="2">
    <source>
        <dbReference type="ARBA" id="ARBA00022723"/>
    </source>
</evidence>
<dbReference type="Gene3D" id="6.10.20.100">
    <property type="match status" value="1"/>
</dbReference>
<keyword evidence="5" id="KW-1185">Reference proteome</keyword>
<dbReference type="Proteomes" id="UP000830055">
    <property type="component" value="Chromosome"/>
</dbReference>
<sequence length="366" mass="39762">MEAMESRTEQGEAQISAALVQELKSLVDRPIRVMVVCGTQNRTLLKYGLEEVLPDNLDVVAGPGCSVCVMPAGHIDAFVKIGLQPDVITATCEDLLRVSGSRESLDSIRRKGAQVEVVDSPMEALDLARKFPDKIVVFTAVGFEGAAPDVAETILEAACQGVSNFCVIPSIRLLPPSLASLLRDPELNIRGLLFSSHIESITDSDAYANLARQHHLACAVAGFGINDILNGLIEIVRQVRGGRPLNENPFAGITPSEETARVQKMLSEVFFAVETDWRGLGSIEGSGFVIREELSLYDAVKRFNIRFLKGEEQIQCQCAEIISGRSTPNECPAFGISCTSQHPIGPCMVAQEGICASYFRYTYGRL</sequence>
<proteinExistence type="inferred from homology"/>
<keyword evidence="3" id="KW-0408">Iron</keyword>
<dbReference type="InterPro" id="IPR042243">
    <property type="entry name" value="HypD_1"/>
</dbReference>
<dbReference type="Gene3D" id="3.40.50.11740">
    <property type="entry name" value="HypD, alpha/beta domain 2"/>
    <property type="match status" value="2"/>
</dbReference>
<accession>A0ABM7WC55</accession>
<dbReference type="NCBIfam" id="TIGR00075">
    <property type="entry name" value="hypD"/>
    <property type="match status" value="1"/>
</dbReference>
<dbReference type="PANTHER" id="PTHR30149">
    <property type="entry name" value="HYDROGENASE PROTEIN ASSEMBLY PROTEIN HYPD"/>
    <property type="match status" value="1"/>
</dbReference>
<dbReference type="Pfam" id="PF01924">
    <property type="entry name" value="HypD"/>
    <property type="match status" value="1"/>
</dbReference>
<dbReference type="InterPro" id="IPR042244">
    <property type="entry name" value="HypD_2_sf"/>
</dbReference>
<evidence type="ECO:0000256" key="1">
    <source>
        <dbReference type="ARBA" id="ARBA00007888"/>
    </source>
</evidence>
<organism evidence="4 5">
    <name type="scientific">Desulfofustis limnaeus</name>
    <dbReference type="NCBI Taxonomy" id="2740163"/>
    <lineage>
        <taxon>Bacteria</taxon>
        <taxon>Pseudomonadati</taxon>
        <taxon>Thermodesulfobacteriota</taxon>
        <taxon>Desulfobulbia</taxon>
        <taxon>Desulfobulbales</taxon>
        <taxon>Desulfocapsaceae</taxon>
        <taxon>Desulfofustis</taxon>
    </lineage>
</organism>